<reference evidence="2 5" key="2">
    <citation type="submission" date="2020-07" db="EMBL/GenBank/DDBJ databases">
        <title>Sequencing the genomes of 1000 actinobacteria strains.</title>
        <authorList>
            <person name="Klenk H.-P."/>
        </authorList>
    </citation>
    <scope>NUCLEOTIDE SEQUENCE [LARGE SCALE GENOMIC DNA]</scope>
    <source>
        <strain evidence="2 5">DSM 45117</strain>
    </source>
</reference>
<evidence type="ECO:0000259" key="1">
    <source>
        <dbReference type="Pfam" id="PF07995"/>
    </source>
</evidence>
<evidence type="ECO:0000313" key="3">
    <source>
        <dbReference type="EMBL" id="SFH49493.1"/>
    </source>
</evidence>
<dbReference type="PANTHER" id="PTHR19328:SF13">
    <property type="entry name" value="HIPL1 PROTEIN"/>
    <property type="match status" value="1"/>
</dbReference>
<dbReference type="SUPFAM" id="SSF50952">
    <property type="entry name" value="Soluble quinoprotein glucose dehydrogenase"/>
    <property type="match status" value="1"/>
</dbReference>
<dbReference type="EMBL" id="JACBZA010000001">
    <property type="protein sequence ID" value="NYH82151.1"/>
    <property type="molecule type" value="Genomic_DNA"/>
</dbReference>
<dbReference type="STRING" id="504797.SAMN05421678_11962"/>
<keyword evidence="5" id="KW-1185">Reference proteome</keyword>
<gene>
    <name evidence="2" type="ORF">FHR37_001002</name>
    <name evidence="3" type="ORF">SAMN05421678_11962</name>
</gene>
<reference evidence="3 4" key="1">
    <citation type="submission" date="2016-10" db="EMBL/GenBank/DDBJ databases">
        <authorList>
            <person name="de Groot N.N."/>
        </authorList>
    </citation>
    <scope>NUCLEOTIDE SEQUENCE [LARGE SCALE GENOMIC DNA]</scope>
    <source>
        <strain evidence="3 4">CPCC 202808</strain>
    </source>
</reference>
<evidence type="ECO:0000313" key="4">
    <source>
        <dbReference type="Proteomes" id="UP000199052"/>
    </source>
</evidence>
<protein>
    <submittedName>
        <fullName evidence="2 3">Glucose/arabinose dehydrogenase</fullName>
    </submittedName>
</protein>
<evidence type="ECO:0000313" key="2">
    <source>
        <dbReference type="EMBL" id="NYH82151.1"/>
    </source>
</evidence>
<evidence type="ECO:0000313" key="5">
    <source>
        <dbReference type="Proteomes" id="UP000533017"/>
    </source>
</evidence>
<dbReference type="InterPro" id="IPR011042">
    <property type="entry name" value="6-blade_b-propeller_TolB-like"/>
</dbReference>
<sequence length="278" mass="30118">MVVGTVPGVRHGGEGGLLGLAIRPWTFWRDHYVYAYFTTATDNRIARMRYTGGTLGAPEVILSGIPAAGAHNGGRLVFGPDGFLYAGTGDATVGANAQDLASLGGKILRIRGDGTPAPGNPFGTAVWSYGHRNVQGLAFDPWGRLWADELGANTWDELNLIRPGNNYGWPIVEGVAHDPRFVDPLAQWPTSEASPSGLAYSRGALWMAGLRGQRLWRIQISGDQVVGTPEAFFTGVYGRLRTVARTWRGDLWLVTNNTDGRVPPRPGDDRILLVRLTR</sequence>
<accession>A0A1I3AHJ1</accession>
<dbReference type="PANTHER" id="PTHR19328">
    <property type="entry name" value="HEDGEHOG-INTERACTING PROTEIN"/>
    <property type="match status" value="1"/>
</dbReference>
<dbReference type="InterPro" id="IPR012938">
    <property type="entry name" value="Glc/Sorbosone_DH"/>
</dbReference>
<dbReference type="Proteomes" id="UP000533017">
    <property type="component" value="Unassembled WGS sequence"/>
</dbReference>
<feature type="domain" description="Glucose/Sorbosone dehydrogenase" evidence="1">
    <location>
        <begin position="3"/>
        <end position="262"/>
    </location>
</feature>
<proteinExistence type="predicted"/>
<organism evidence="3 4">
    <name type="scientific">Actinopolymorpha cephalotaxi</name>
    <dbReference type="NCBI Taxonomy" id="504797"/>
    <lineage>
        <taxon>Bacteria</taxon>
        <taxon>Bacillati</taxon>
        <taxon>Actinomycetota</taxon>
        <taxon>Actinomycetes</taxon>
        <taxon>Propionibacteriales</taxon>
        <taxon>Actinopolymorphaceae</taxon>
        <taxon>Actinopolymorpha</taxon>
    </lineage>
</organism>
<dbReference type="Proteomes" id="UP000199052">
    <property type="component" value="Unassembled WGS sequence"/>
</dbReference>
<dbReference type="AlphaFoldDB" id="A0A1I3AHJ1"/>
<dbReference type="InterPro" id="IPR011041">
    <property type="entry name" value="Quinoprot_gluc/sorb_DH_b-prop"/>
</dbReference>
<dbReference type="EMBL" id="FOOI01000019">
    <property type="protein sequence ID" value="SFH49493.1"/>
    <property type="molecule type" value="Genomic_DNA"/>
</dbReference>
<dbReference type="Pfam" id="PF07995">
    <property type="entry name" value="GSDH"/>
    <property type="match status" value="1"/>
</dbReference>
<name>A0A1I3AHJ1_9ACTN</name>
<dbReference type="Gene3D" id="2.120.10.30">
    <property type="entry name" value="TolB, C-terminal domain"/>
    <property type="match status" value="1"/>
</dbReference>